<evidence type="ECO:0000256" key="4">
    <source>
        <dbReference type="ARBA" id="ARBA00022825"/>
    </source>
</evidence>
<comment type="caution">
    <text evidence="8">The sequence shown here is derived from an EMBL/GenBank/DDBJ whole genome shotgun (WGS) entry which is preliminary data.</text>
</comment>
<dbReference type="PANTHER" id="PTHR11757:SF19">
    <property type="entry name" value="PROLYL ENDOPEPTIDASE-LIKE"/>
    <property type="match status" value="1"/>
</dbReference>
<dbReference type="InterPro" id="IPR002470">
    <property type="entry name" value="Peptidase_S9A"/>
</dbReference>
<keyword evidence="4" id="KW-0720">Serine protease</keyword>
<sequence>MRLAFLTILLISVMNTIVEAQLQPPVCEKKAKILEEHGDKRVDNYYWLNEYWLKGPDSNKVVDYLTKENDYFYANMKHTEALQDKLYNEMLGRIKQTDQSVPYFKKGYWYITKTEEGKEYAKYTRRKTSMSSDEELLLDANVEGASYKYYSVGVLAVSPDNNILAYAVDTLSRRKFQIYFKNLATGELLQDIIPVSTGNVVWANDNKTVFYTLQNDHTLRSEKIMKHVIGTPASEDKVVFFEQDETYNTWIEKSKSEDYIFIYSNSTLSSEVRFIKASNPNDEFTIFAPREKDMLYSVDHYKSDFYVRTNWNALNFRLMKCPVNNTSKDAWHEEIGNRTDVLLDEMELFNDYLVLSERSKAATQIRVIRWADKKEYYLDFQESAYVASVAYNPDFNSTKLRYNYQSMITPPSTFDIDMATKENFLLKQQEILGGYNAANYETERLWASAHDGTKVPLSIVYKKGFKRDGNQPLLLYGYGSYGNSMNPSFSSARLSLLDRGFAFVIAHIRGGEEMGRQWYEDGKMFNKKNTFTDFIDCAEFLIKNKYTSTKHLYANGGSAGGLLMGAVMNMRPDLWRGVVAAVPFVDVVTTMLDESIPLTTGEFDEWGNPKNKDSYFYMKSYSPYDNVEKKAYPNLMVTTGLHDSQVQYFEPAKWVAKLRELKTDHNKLLLYINMDVGHGGASGRFQRLKEVARDYAFLIDLEGIKE</sequence>
<dbReference type="InterPro" id="IPR023302">
    <property type="entry name" value="Pept_S9A_N"/>
</dbReference>
<dbReference type="EMBL" id="JASBRG010000003">
    <property type="protein sequence ID" value="MDI3319095.1"/>
    <property type="molecule type" value="Genomic_DNA"/>
</dbReference>
<dbReference type="SUPFAM" id="SSF50993">
    <property type="entry name" value="Peptidase/esterase 'gauge' domain"/>
    <property type="match status" value="1"/>
</dbReference>
<evidence type="ECO:0000259" key="7">
    <source>
        <dbReference type="Pfam" id="PF02897"/>
    </source>
</evidence>
<evidence type="ECO:0000259" key="6">
    <source>
        <dbReference type="Pfam" id="PF00326"/>
    </source>
</evidence>
<dbReference type="Gene3D" id="2.130.10.120">
    <property type="entry name" value="Prolyl oligopeptidase, N-terminal domain"/>
    <property type="match status" value="1"/>
</dbReference>
<dbReference type="Pfam" id="PF02897">
    <property type="entry name" value="Peptidase_S9_N"/>
    <property type="match status" value="1"/>
</dbReference>
<evidence type="ECO:0000256" key="1">
    <source>
        <dbReference type="ARBA" id="ARBA00005228"/>
    </source>
</evidence>
<feature type="signal peptide" evidence="5">
    <location>
        <begin position="1"/>
        <end position="20"/>
    </location>
</feature>
<dbReference type="InterPro" id="IPR051543">
    <property type="entry name" value="Serine_Peptidase_S9A"/>
</dbReference>
<reference evidence="8 9" key="1">
    <citation type="submission" date="2023-05" db="EMBL/GenBank/DDBJ databases">
        <title>Genome sequence of Pinibacter sp. MAH-24.</title>
        <authorList>
            <person name="Huq M.A."/>
        </authorList>
    </citation>
    <scope>NUCLEOTIDE SEQUENCE [LARGE SCALE GENOMIC DNA]</scope>
    <source>
        <strain evidence="8 9">MAH-24</strain>
    </source>
</reference>
<name>A0ABT6R9M4_9BACT</name>
<evidence type="ECO:0000256" key="5">
    <source>
        <dbReference type="SAM" id="SignalP"/>
    </source>
</evidence>
<keyword evidence="3" id="KW-0378">Hydrolase</keyword>
<feature type="chain" id="PRO_5047413046" evidence="5">
    <location>
        <begin position="21"/>
        <end position="706"/>
    </location>
</feature>
<dbReference type="PANTHER" id="PTHR11757">
    <property type="entry name" value="PROTEASE FAMILY S9A OLIGOPEPTIDASE"/>
    <property type="match status" value="1"/>
</dbReference>
<evidence type="ECO:0000256" key="3">
    <source>
        <dbReference type="ARBA" id="ARBA00022801"/>
    </source>
</evidence>
<comment type="similarity">
    <text evidence="1">Belongs to the peptidase S9A family.</text>
</comment>
<dbReference type="InterPro" id="IPR001375">
    <property type="entry name" value="Peptidase_S9_cat"/>
</dbReference>
<accession>A0ABT6R9M4</accession>
<dbReference type="Proteomes" id="UP001226434">
    <property type="component" value="Unassembled WGS sequence"/>
</dbReference>
<keyword evidence="5" id="KW-0732">Signal</keyword>
<dbReference type="Pfam" id="PF00326">
    <property type="entry name" value="Peptidase_S9"/>
    <property type="match status" value="1"/>
</dbReference>
<evidence type="ECO:0000313" key="8">
    <source>
        <dbReference type="EMBL" id="MDI3319095.1"/>
    </source>
</evidence>
<dbReference type="Gene3D" id="3.40.50.1820">
    <property type="entry name" value="alpha/beta hydrolase"/>
    <property type="match status" value="1"/>
</dbReference>
<gene>
    <name evidence="8" type="ORF">QJ048_04890</name>
</gene>
<evidence type="ECO:0000313" key="9">
    <source>
        <dbReference type="Proteomes" id="UP001226434"/>
    </source>
</evidence>
<feature type="domain" description="Peptidase S9 prolyl oligopeptidase catalytic" evidence="6">
    <location>
        <begin position="487"/>
        <end position="699"/>
    </location>
</feature>
<proteinExistence type="inferred from homology"/>
<keyword evidence="2" id="KW-0645">Protease</keyword>
<evidence type="ECO:0000256" key="2">
    <source>
        <dbReference type="ARBA" id="ARBA00022670"/>
    </source>
</evidence>
<feature type="domain" description="Peptidase S9A N-terminal" evidence="7">
    <location>
        <begin position="25"/>
        <end position="429"/>
    </location>
</feature>
<dbReference type="PRINTS" id="PR00862">
    <property type="entry name" value="PROLIGOPTASE"/>
</dbReference>
<keyword evidence="9" id="KW-1185">Reference proteome</keyword>
<dbReference type="RefSeq" id="WP_282333212.1">
    <property type="nucleotide sequence ID" value="NZ_JASBRG010000003.1"/>
</dbReference>
<protein>
    <submittedName>
        <fullName evidence="8">S9 family peptidase</fullName>
    </submittedName>
</protein>
<organism evidence="8 9">
    <name type="scientific">Pinibacter soli</name>
    <dbReference type="NCBI Taxonomy" id="3044211"/>
    <lineage>
        <taxon>Bacteria</taxon>
        <taxon>Pseudomonadati</taxon>
        <taxon>Bacteroidota</taxon>
        <taxon>Chitinophagia</taxon>
        <taxon>Chitinophagales</taxon>
        <taxon>Chitinophagaceae</taxon>
        <taxon>Pinibacter</taxon>
    </lineage>
</organism>
<dbReference type="SUPFAM" id="SSF53474">
    <property type="entry name" value="alpha/beta-Hydrolases"/>
    <property type="match status" value="1"/>
</dbReference>
<dbReference type="InterPro" id="IPR029058">
    <property type="entry name" value="AB_hydrolase_fold"/>
</dbReference>